<dbReference type="Pfam" id="PF10011">
    <property type="entry name" value="DUF2254"/>
    <property type="match status" value="1"/>
</dbReference>
<dbReference type="Proteomes" id="UP000316855">
    <property type="component" value="Chromosome"/>
</dbReference>
<dbReference type="AlphaFoldDB" id="A0A517VB42"/>
<evidence type="ECO:0008006" key="4">
    <source>
        <dbReference type="Google" id="ProtNLM"/>
    </source>
</evidence>
<evidence type="ECO:0000313" key="2">
    <source>
        <dbReference type="EMBL" id="QDT90225.1"/>
    </source>
</evidence>
<evidence type="ECO:0000313" key="3">
    <source>
        <dbReference type="Proteomes" id="UP000316855"/>
    </source>
</evidence>
<dbReference type="KEGG" id="gax:Pan161_18750"/>
<feature type="transmembrane region" description="Helical" evidence="1">
    <location>
        <begin position="145"/>
        <end position="169"/>
    </location>
</feature>
<feature type="transmembrane region" description="Helical" evidence="1">
    <location>
        <begin position="181"/>
        <end position="206"/>
    </location>
</feature>
<keyword evidence="1" id="KW-0472">Membrane</keyword>
<dbReference type="EMBL" id="CP036343">
    <property type="protein sequence ID" value="QDT90225.1"/>
    <property type="molecule type" value="Genomic_DNA"/>
</dbReference>
<keyword evidence="1" id="KW-1133">Transmembrane helix</keyword>
<gene>
    <name evidence="2" type="ORF">Pan161_18750</name>
</gene>
<protein>
    <recommendedName>
        <fullName evidence="4">DUF2254 domain-containing protein</fullName>
    </recommendedName>
</protein>
<reference evidence="2 3" key="1">
    <citation type="submission" date="2019-02" db="EMBL/GenBank/DDBJ databases">
        <title>Deep-cultivation of Planctomycetes and their phenomic and genomic characterization uncovers novel biology.</title>
        <authorList>
            <person name="Wiegand S."/>
            <person name="Jogler M."/>
            <person name="Boedeker C."/>
            <person name="Pinto D."/>
            <person name="Vollmers J."/>
            <person name="Rivas-Marin E."/>
            <person name="Kohn T."/>
            <person name="Peeters S.H."/>
            <person name="Heuer A."/>
            <person name="Rast P."/>
            <person name="Oberbeckmann S."/>
            <person name="Bunk B."/>
            <person name="Jeske O."/>
            <person name="Meyerdierks A."/>
            <person name="Storesund J.E."/>
            <person name="Kallscheuer N."/>
            <person name="Luecker S."/>
            <person name="Lage O.M."/>
            <person name="Pohl T."/>
            <person name="Merkel B.J."/>
            <person name="Hornburger P."/>
            <person name="Mueller R.-W."/>
            <person name="Bruemmer F."/>
            <person name="Labrenz M."/>
            <person name="Spormann A.M."/>
            <person name="Op den Camp H."/>
            <person name="Overmann J."/>
            <person name="Amann R."/>
            <person name="Jetten M.S.M."/>
            <person name="Mascher T."/>
            <person name="Medema M.H."/>
            <person name="Devos D.P."/>
            <person name="Kaster A.-K."/>
            <person name="Ovreas L."/>
            <person name="Rohde M."/>
            <person name="Galperin M.Y."/>
            <person name="Jogler C."/>
        </authorList>
    </citation>
    <scope>NUCLEOTIDE SEQUENCE [LARGE SCALE GENOMIC DNA]</scope>
    <source>
        <strain evidence="2 3">Pan161</strain>
    </source>
</reference>
<accession>A0A517VB42</accession>
<proteinExistence type="predicted"/>
<feature type="transmembrane region" description="Helical" evidence="1">
    <location>
        <begin position="111"/>
        <end position="133"/>
    </location>
</feature>
<keyword evidence="1" id="KW-0812">Transmembrane</keyword>
<dbReference type="InterPro" id="IPR018723">
    <property type="entry name" value="DUF2254_membrane"/>
</dbReference>
<feature type="transmembrane region" description="Helical" evidence="1">
    <location>
        <begin position="60"/>
        <end position="78"/>
    </location>
</feature>
<organism evidence="2 3">
    <name type="scientific">Gimesia algae</name>
    <dbReference type="NCBI Taxonomy" id="2527971"/>
    <lineage>
        <taxon>Bacteria</taxon>
        <taxon>Pseudomonadati</taxon>
        <taxon>Planctomycetota</taxon>
        <taxon>Planctomycetia</taxon>
        <taxon>Planctomycetales</taxon>
        <taxon>Planctomycetaceae</taxon>
        <taxon>Gimesia</taxon>
    </lineage>
</organism>
<sequence>MRSDLLLTVFFSIIFNHHRIIIEYTSFVTIPEPLKQHSNDEEEHLRMRARFENLWDSFRTSFWFVPTIMSLMAILLAFGTNQLDSMLITSDHSLTWFSTTAHAARSTLSSVAGATIALAGVVFSITILSLSIASSQYGSRLVRNVMGASIADLVIGQYVGTSLYCMLVLQNVREAHGDSPAFTPQVGTAVGLILGLISMGMLIWFIHHVATAIQAPTIITEVSRDLEEAINRLFPERMQEEAQNKADVEQPEDLKRQTFKEILSGVGKNNVTVPSEQEGYIEGIDGGSLISLATELNGVVELLCKPGDYITKERLLARVWFQDPTETEEEREEQATSVTNTIHRVIIIGSRRTPRQDVSYAALELVEIAVRALSPGINDPFTAMNCVDRLGGAMGRFVERARPAQIQRDSESVPRVLVTSADDFAEVLTCSFGMIREYGASSTAVALKMLEALSGIASHASRPEDLKVIREEAEALQNAFEDHHTIQADRNKFQRALHHLKEILEPGLPSK</sequence>
<evidence type="ECO:0000256" key="1">
    <source>
        <dbReference type="SAM" id="Phobius"/>
    </source>
</evidence>
<name>A0A517VB42_9PLAN</name>
<keyword evidence="3" id="KW-1185">Reference proteome</keyword>